<name>A0A9E2LCM4_9BACT</name>
<comment type="caution">
    <text evidence="1">The sequence shown here is derived from an EMBL/GenBank/DDBJ whole genome shotgun (WGS) entry which is preliminary data.</text>
</comment>
<organism evidence="1 2">
    <name type="scientific">Candidatus Paraprevotella stercoravium</name>
    <dbReference type="NCBI Taxonomy" id="2838725"/>
    <lineage>
        <taxon>Bacteria</taxon>
        <taxon>Pseudomonadati</taxon>
        <taxon>Bacteroidota</taxon>
        <taxon>Bacteroidia</taxon>
        <taxon>Bacteroidales</taxon>
        <taxon>Prevotellaceae</taxon>
        <taxon>Paraprevotella</taxon>
    </lineage>
</organism>
<dbReference type="Proteomes" id="UP000823865">
    <property type="component" value="Unassembled WGS sequence"/>
</dbReference>
<reference evidence="1" key="2">
    <citation type="submission" date="2021-04" db="EMBL/GenBank/DDBJ databases">
        <authorList>
            <person name="Gilroy R."/>
        </authorList>
    </citation>
    <scope>NUCLEOTIDE SEQUENCE</scope>
    <source>
        <strain evidence="1">G3-2149</strain>
    </source>
</reference>
<accession>A0A9E2LCM4</accession>
<proteinExistence type="predicted"/>
<dbReference type="AlphaFoldDB" id="A0A9E2LCM4"/>
<reference evidence="1" key="1">
    <citation type="journal article" date="2021" name="PeerJ">
        <title>Extensive microbial diversity within the chicken gut microbiome revealed by metagenomics and culture.</title>
        <authorList>
            <person name="Gilroy R."/>
            <person name="Ravi A."/>
            <person name="Getino M."/>
            <person name="Pursley I."/>
            <person name="Horton D.L."/>
            <person name="Alikhan N.F."/>
            <person name="Baker D."/>
            <person name="Gharbi K."/>
            <person name="Hall N."/>
            <person name="Watson M."/>
            <person name="Adriaenssens E.M."/>
            <person name="Foster-Nyarko E."/>
            <person name="Jarju S."/>
            <person name="Secka A."/>
            <person name="Antonio M."/>
            <person name="Oren A."/>
            <person name="Chaudhuri R.R."/>
            <person name="La Ragione R."/>
            <person name="Hildebrand F."/>
            <person name="Pallen M.J."/>
        </authorList>
    </citation>
    <scope>NUCLEOTIDE SEQUENCE</scope>
    <source>
        <strain evidence="1">G3-2149</strain>
    </source>
</reference>
<gene>
    <name evidence="1" type="ORF">H9789_12415</name>
</gene>
<sequence>CNGVLWVSMCLAYDIDPPFPEPARRYLRKLHWGGREFRHRSHLTLSDPISMSCAHSYPNVLMQPTSTP</sequence>
<feature type="non-terminal residue" evidence="1">
    <location>
        <position position="1"/>
    </location>
</feature>
<evidence type="ECO:0000313" key="1">
    <source>
        <dbReference type="EMBL" id="MBU3854593.1"/>
    </source>
</evidence>
<dbReference type="EMBL" id="JAHLFU010000254">
    <property type="protein sequence ID" value="MBU3854593.1"/>
    <property type="molecule type" value="Genomic_DNA"/>
</dbReference>
<protein>
    <submittedName>
        <fullName evidence="1">Uncharacterized protein</fullName>
    </submittedName>
</protein>
<evidence type="ECO:0000313" key="2">
    <source>
        <dbReference type="Proteomes" id="UP000823865"/>
    </source>
</evidence>